<reference evidence="2" key="1">
    <citation type="submission" date="2018-12" db="EMBL/GenBank/DDBJ databases">
        <authorList>
            <person name="Will S."/>
            <person name="Neumann-Schaal M."/>
            <person name="Henke P."/>
        </authorList>
    </citation>
    <scope>NUCLEOTIDE SEQUENCE</scope>
    <source>
        <strain evidence="2">PCC 7102</strain>
    </source>
</reference>
<feature type="domain" description="AbiTii" evidence="1">
    <location>
        <begin position="3"/>
        <end position="190"/>
    </location>
</feature>
<sequence length="323" mass="36191">MSSLVVELRRDALDSSVSVLSLLRKALVVAKKLDIQEFENWIELELNGYTEIESIPEYRFVQGQLKGHNPFRGWQPIVVMDTESIESYEIIRNPPITDPMSQIVALIQDTNNKSDRLEIILAAEIEALLMRSIGRDLPIKLTISSASLHRIADAVRNIILRWVLQLEKDGIVGEGMSFSPEEKAIASSHSYHIFIENFVGEKFMSNTQNNDFRGVNLGGGVAGRDYTGDVIHNNVDRNLAEAAAEIQELLEQLEKSYPTNTTFEKMTVASEAIKRIESNPELHQKIISALKAGSTQAISQMLNHPLASFIIAAFEDWQKNKSS</sequence>
<dbReference type="AlphaFoldDB" id="A0A3S1C174"/>
<accession>A0A3S1C174</accession>
<dbReference type="OrthoDB" id="583303at2"/>
<dbReference type="EMBL" id="RSCL01000059">
    <property type="protein sequence ID" value="RUS93448.1"/>
    <property type="molecule type" value="Genomic_DNA"/>
</dbReference>
<proteinExistence type="predicted"/>
<evidence type="ECO:0000313" key="2">
    <source>
        <dbReference type="EMBL" id="RUS93448.1"/>
    </source>
</evidence>
<organism evidence="2 3">
    <name type="scientific">Dulcicalothrix desertica PCC 7102</name>
    <dbReference type="NCBI Taxonomy" id="232991"/>
    <lineage>
        <taxon>Bacteria</taxon>
        <taxon>Bacillati</taxon>
        <taxon>Cyanobacteriota</taxon>
        <taxon>Cyanophyceae</taxon>
        <taxon>Nostocales</taxon>
        <taxon>Calotrichaceae</taxon>
        <taxon>Dulcicalothrix</taxon>
    </lineage>
</organism>
<evidence type="ECO:0000313" key="3">
    <source>
        <dbReference type="Proteomes" id="UP000271624"/>
    </source>
</evidence>
<evidence type="ECO:0000259" key="1">
    <source>
        <dbReference type="Pfam" id="PF18864"/>
    </source>
</evidence>
<name>A0A3S1C174_9CYAN</name>
<keyword evidence="3" id="KW-1185">Reference proteome</keyword>
<gene>
    <name evidence="2" type="ORF">DSM106972_096440</name>
</gene>
<protein>
    <recommendedName>
        <fullName evidence="1">AbiTii domain-containing protein</fullName>
    </recommendedName>
</protein>
<comment type="caution">
    <text evidence="2">The sequence shown here is derived from an EMBL/GenBank/DDBJ whole genome shotgun (WGS) entry which is preliminary data.</text>
</comment>
<dbReference type="Pfam" id="PF18864">
    <property type="entry name" value="AbiTii"/>
    <property type="match status" value="1"/>
</dbReference>
<dbReference type="RefSeq" id="WP_158633027.1">
    <property type="nucleotide sequence ID" value="NZ_RSCL01000059.1"/>
</dbReference>
<dbReference type="Proteomes" id="UP000271624">
    <property type="component" value="Unassembled WGS sequence"/>
</dbReference>
<reference evidence="2" key="2">
    <citation type="journal article" date="2019" name="Genome Biol. Evol.">
        <title>Day and night: Metabolic profiles and evolutionary relationships of six axenic non-marine cyanobacteria.</title>
        <authorList>
            <person name="Will S.E."/>
            <person name="Henke P."/>
            <person name="Boedeker C."/>
            <person name="Huang S."/>
            <person name="Brinkmann H."/>
            <person name="Rohde M."/>
            <person name="Jarek M."/>
            <person name="Friedl T."/>
            <person name="Seufert S."/>
            <person name="Schumacher M."/>
            <person name="Overmann J."/>
            <person name="Neumann-Schaal M."/>
            <person name="Petersen J."/>
        </authorList>
    </citation>
    <scope>NUCLEOTIDE SEQUENCE [LARGE SCALE GENOMIC DNA]</scope>
    <source>
        <strain evidence="2">PCC 7102</strain>
    </source>
</reference>
<dbReference type="InterPro" id="IPR041304">
    <property type="entry name" value="AbiTii"/>
</dbReference>